<keyword evidence="4" id="KW-1185">Reference proteome</keyword>
<evidence type="ECO:0000313" key="3">
    <source>
        <dbReference type="EMBL" id="MCX2562450.1"/>
    </source>
</evidence>
<dbReference type="Proteomes" id="UP001301152">
    <property type="component" value="Unassembled WGS sequence"/>
</dbReference>
<dbReference type="EMBL" id="JAPIUZ010000001">
    <property type="protein sequence ID" value="MCX2562450.1"/>
    <property type="molecule type" value="Genomic_DNA"/>
</dbReference>
<keyword evidence="1" id="KW-0732">Signal</keyword>
<evidence type="ECO:0000256" key="1">
    <source>
        <dbReference type="SAM" id="SignalP"/>
    </source>
</evidence>
<protein>
    <submittedName>
        <fullName evidence="3">RpsU-divergently transcribed protein</fullName>
    </submittedName>
</protein>
<evidence type="ECO:0000259" key="2">
    <source>
        <dbReference type="Pfam" id="PF08511"/>
    </source>
</evidence>
<feature type="signal peptide" evidence="1">
    <location>
        <begin position="1"/>
        <end position="23"/>
    </location>
</feature>
<organism evidence="3 4">
    <name type="scientific">Acetobacter thailandicus</name>
    <dbReference type="NCBI Taxonomy" id="1502842"/>
    <lineage>
        <taxon>Bacteria</taxon>
        <taxon>Pseudomonadati</taxon>
        <taxon>Pseudomonadota</taxon>
        <taxon>Alphaproteobacteria</taxon>
        <taxon>Acetobacterales</taxon>
        <taxon>Acetobacteraceae</taxon>
        <taxon>Acetobacter</taxon>
    </lineage>
</organism>
<name>A0ABT3QAY8_9PROT</name>
<feature type="chain" id="PRO_5045917170" evidence="1">
    <location>
        <begin position="24"/>
        <end position="237"/>
    </location>
</feature>
<gene>
    <name evidence="3" type="ORF">OQ497_00490</name>
</gene>
<evidence type="ECO:0000313" key="4">
    <source>
        <dbReference type="Proteomes" id="UP001301152"/>
    </source>
</evidence>
<sequence length="237" mass="25804">MNFVSSAQIRQAVLLAVAGIASASTPSLPEHDPLRDEALRKLARQAGTRGWSLSVLSDVAGDDADLLFPGGVTEMIEAWSDLCDREMLDAAFDIREERLSRRVRQLLLCRLPGDESRRNAARAALRSLLVTPGGIQVLRRSLMRTVNAIWQGADDMSSGLTFVTKRLTLSHVYAVSLLYWLSRGGSDADMAAFIDRRLAAVLKTGQIKARLSEFFMKKGGKTARSASPAENGETASV</sequence>
<dbReference type="Gene3D" id="1.10.357.10">
    <property type="entry name" value="Tetracycline Repressor, domain 2"/>
    <property type="match status" value="1"/>
</dbReference>
<dbReference type="RefSeq" id="WP_173559328.1">
    <property type="nucleotide sequence ID" value="NZ_JAPIUZ010000001.1"/>
</dbReference>
<dbReference type="InterPro" id="IPR013718">
    <property type="entry name" value="COQ9_C"/>
</dbReference>
<proteinExistence type="predicted"/>
<comment type="caution">
    <text evidence="3">The sequence shown here is derived from an EMBL/GenBank/DDBJ whole genome shotgun (WGS) entry which is preliminary data.</text>
</comment>
<feature type="domain" description="COQ9 C-terminal" evidence="2">
    <location>
        <begin position="140"/>
        <end position="203"/>
    </location>
</feature>
<reference evidence="3 4" key="1">
    <citation type="submission" date="2022-11" db="EMBL/GenBank/DDBJ databases">
        <title>Genome sequencing of Acetobacter type strain.</title>
        <authorList>
            <person name="Heo J."/>
            <person name="Lee D."/>
            <person name="Han B.-H."/>
            <person name="Hong S.-B."/>
            <person name="Kwon S.-W."/>
        </authorList>
    </citation>
    <scope>NUCLEOTIDE SEQUENCE [LARGE SCALE GENOMIC DNA]</scope>
    <source>
        <strain evidence="3 4">KACC 21253</strain>
    </source>
</reference>
<accession>A0ABT3QAY8</accession>
<dbReference type="Pfam" id="PF08511">
    <property type="entry name" value="COQ9"/>
    <property type="match status" value="1"/>
</dbReference>